<dbReference type="PROSITE" id="PS00662">
    <property type="entry name" value="T2SP_E"/>
    <property type="match status" value="1"/>
</dbReference>
<protein>
    <submittedName>
        <fullName evidence="5">Competence type IV pilus ATPase ComGA</fullName>
    </submittedName>
</protein>
<dbReference type="Proteomes" id="UP001597244">
    <property type="component" value="Unassembled WGS sequence"/>
</dbReference>
<dbReference type="SUPFAM" id="SSF52540">
    <property type="entry name" value="P-loop containing nucleoside triphosphate hydrolases"/>
    <property type="match status" value="1"/>
</dbReference>
<dbReference type="PANTHER" id="PTHR30258">
    <property type="entry name" value="TYPE II SECRETION SYSTEM PROTEIN GSPE-RELATED"/>
    <property type="match status" value="1"/>
</dbReference>
<feature type="domain" description="Bacterial type II secretion system protein E" evidence="4">
    <location>
        <begin position="198"/>
        <end position="212"/>
    </location>
</feature>
<dbReference type="CDD" id="cd01129">
    <property type="entry name" value="PulE-GspE-like"/>
    <property type="match status" value="1"/>
</dbReference>
<reference evidence="6" key="1">
    <citation type="journal article" date="2019" name="Int. J. Syst. Evol. Microbiol.">
        <title>The Global Catalogue of Microorganisms (GCM) 10K type strain sequencing project: providing services to taxonomists for standard genome sequencing and annotation.</title>
        <authorList>
            <consortium name="The Broad Institute Genomics Platform"/>
            <consortium name="The Broad Institute Genome Sequencing Center for Infectious Disease"/>
            <person name="Wu L."/>
            <person name="Ma J."/>
        </authorList>
    </citation>
    <scope>NUCLEOTIDE SEQUENCE [LARGE SCALE GENOMIC DNA]</scope>
    <source>
        <strain evidence="6">CCM 8951</strain>
    </source>
</reference>
<keyword evidence="6" id="KW-1185">Reference proteome</keyword>
<comment type="caution">
    <text evidence="5">The sequence shown here is derived from an EMBL/GenBank/DDBJ whole genome shotgun (WGS) entry which is preliminary data.</text>
</comment>
<evidence type="ECO:0000313" key="6">
    <source>
        <dbReference type="Proteomes" id="UP001597244"/>
    </source>
</evidence>
<accession>A0ABW4DPS5</accession>
<dbReference type="InterPro" id="IPR047667">
    <property type="entry name" value="ATPase_ComGA"/>
</dbReference>
<dbReference type="InterPro" id="IPR027417">
    <property type="entry name" value="P-loop_NTPase"/>
</dbReference>
<sequence length="325" mass="36266">MTIANDARQLIDLAAQKKFSDLLFKPNTDGWKLLGRTVLTTHLIRQLSITDGQALINYFKFNAQMDLSEHRRPQIGAWHYRTADLTIDLRLATVGDFLNHESMVVRLLSRNANECEFINPQRYDQLQRLLSKRGLFLFAGPTGSGKTTLMYHLAQQLSTTKTVLSIEDPTEIVAPNFIQLQVNNDAQMSYGELLKISLRLRPDILIIGEIRDDQTAKMAVQAALSGHLVLATVHARTSGGVIQRMIDLGVSQTSLSNALTGCCYQRLILTTDQAMKVALDLLSPTEMASLIAHPRSKLFNWQADLQEAQQNGEITATTLAEYQDG</sequence>
<name>A0ABW4DPS5_9LACO</name>
<evidence type="ECO:0000256" key="3">
    <source>
        <dbReference type="ARBA" id="ARBA00022840"/>
    </source>
</evidence>
<evidence type="ECO:0000256" key="1">
    <source>
        <dbReference type="ARBA" id="ARBA00006611"/>
    </source>
</evidence>
<dbReference type="PANTHER" id="PTHR30258:SF2">
    <property type="entry name" value="COMG OPERON PROTEIN 1"/>
    <property type="match status" value="1"/>
</dbReference>
<keyword evidence="3" id="KW-0067">ATP-binding</keyword>
<evidence type="ECO:0000313" key="5">
    <source>
        <dbReference type="EMBL" id="MFD1465811.1"/>
    </source>
</evidence>
<dbReference type="InterPro" id="IPR001482">
    <property type="entry name" value="T2SS/T4SS_dom"/>
</dbReference>
<dbReference type="RefSeq" id="WP_125578640.1">
    <property type="nucleotide sequence ID" value="NZ_JBHTOF010000084.1"/>
</dbReference>
<evidence type="ECO:0000259" key="4">
    <source>
        <dbReference type="PROSITE" id="PS00662"/>
    </source>
</evidence>
<gene>
    <name evidence="5" type="primary">comGA</name>
    <name evidence="5" type="ORF">ACFQ4L_07030</name>
</gene>
<organism evidence="5 6">
    <name type="scientific">Lapidilactobacillus mulanensis</name>
    <dbReference type="NCBI Taxonomy" id="2485999"/>
    <lineage>
        <taxon>Bacteria</taxon>
        <taxon>Bacillati</taxon>
        <taxon>Bacillota</taxon>
        <taxon>Bacilli</taxon>
        <taxon>Lactobacillales</taxon>
        <taxon>Lactobacillaceae</taxon>
        <taxon>Lapidilactobacillus</taxon>
    </lineage>
</organism>
<dbReference type="Gene3D" id="3.30.450.90">
    <property type="match status" value="1"/>
</dbReference>
<evidence type="ECO:0000256" key="2">
    <source>
        <dbReference type="ARBA" id="ARBA00022741"/>
    </source>
</evidence>
<comment type="similarity">
    <text evidence="1">Belongs to the GSP E family.</text>
</comment>
<dbReference type="Gene3D" id="3.40.50.300">
    <property type="entry name" value="P-loop containing nucleotide triphosphate hydrolases"/>
    <property type="match status" value="1"/>
</dbReference>
<dbReference type="EMBL" id="JBHTOF010000084">
    <property type="protein sequence ID" value="MFD1465811.1"/>
    <property type="molecule type" value="Genomic_DNA"/>
</dbReference>
<dbReference type="NCBIfam" id="NF041000">
    <property type="entry name" value="ATPase_ComGA"/>
    <property type="match status" value="1"/>
</dbReference>
<keyword evidence="2" id="KW-0547">Nucleotide-binding</keyword>
<proteinExistence type="inferred from homology"/>
<dbReference type="Pfam" id="PF00437">
    <property type="entry name" value="T2SSE"/>
    <property type="match status" value="1"/>
</dbReference>